<evidence type="ECO:0000313" key="5">
    <source>
        <dbReference type="Proteomes" id="UP000800092"/>
    </source>
</evidence>
<dbReference type="Pfam" id="PF00069">
    <property type="entry name" value="Pkinase"/>
    <property type="match status" value="1"/>
</dbReference>
<feature type="domain" description="Protein kinase" evidence="3">
    <location>
        <begin position="92"/>
        <end position="428"/>
    </location>
</feature>
<dbReference type="AlphaFoldDB" id="A0A6A6H2B6"/>
<keyword evidence="2" id="KW-0067">ATP-binding</keyword>
<dbReference type="Gene3D" id="1.10.510.10">
    <property type="entry name" value="Transferase(Phosphotransferase) domain 1"/>
    <property type="match status" value="1"/>
</dbReference>
<protein>
    <submittedName>
        <fullName evidence="4">Kinase-like protein</fullName>
    </submittedName>
</protein>
<dbReference type="GO" id="GO:0005524">
    <property type="term" value="F:ATP binding"/>
    <property type="evidence" value="ECO:0007669"/>
    <property type="project" value="UniProtKB-KW"/>
</dbReference>
<dbReference type="Proteomes" id="UP000800092">
    <property type="component" value="Unassembled WGS sequence"/>
</dbReference>
<sequence length="475" mass="53247">MLETIATDFLSLGTTQRQAQPFIESVSISCRPSRQVDLSEPVSASIRGRVARVDSIRSVLDFLGFLSAIPEKFLLDLSSIQEILRRLTSGTKIHSSFIGNGLSFIVRTYTQPDLPAELEERLRSYDRQREIGPAIIAIKSPRIESSSRAFDENLQATALRAVAWECHVLTHPPIQASENIVRLLGIIWEDLEFGSAVRRMVPALAMEYADAGTLDDLIDSQEYSLTYKIKKKLVLDVARGLNDLHQSHFIHGDIKTDNVLLFTDAQRELCAKVADFGCSIHISRENKIVHLSGRSPPWDAPESQEDISSQLLGQIDIYGWGLLVWRVMLDGRTPFDSGKRQSARGVAVFDRILSYDRHSDEFFLKTQELKLSTDDLFLKYVKLTIPHDGIDSRRVTETLSCALLRDPLKRVRSFETISQVLEMGEKVICSSSTLDLDALSSERPSEGIPAKNPIAQPAVFSLVSEVGTRRFNHKP</sequence>
<dbReference type="InterPro" id="IPR000719">
    <property type="entry name" value="Prot_kinase_dom"/>
</dbReference>
<organism evidence="4 5">
    <name type="scientific">Viridothelium virens</name>
    <name type="common">Speckled blister lichen</name>
    <name type="synonym">Trypethelium virens</name>
    <dbReference type="NCBI Taxonomy" id="1048519"/>
    <lineage>
        <taxon>Eukaryota</taxon>
        <taxon>Fungi</taxon>
        <taxon>Dikarya</taxon>
        <taxon>Ascomycota</taxon>
        <taxon>Pezizomycotina</taxon>
        <taxon>Dothideomycetes</taxon>
        <taxon>Dothideomycetes incertae sedis</taxon>
        <taxon>Trypetheliales</taxon>
        <taxon>Trypetheliaceae</taxon>
        <taxon>Viridothelium</taxon>
    </lineage>
</organism>
<keyword evidence="4" id="KW-0418">Kinase</keyword>
<dbReference type="EMBL" id="ML991820">
    <property type="protein sequence ID" value="KAF2232017.1"/>
    <property type="molecule type" value="Genomic_DNA"/>
</dbReference>
<dbReference type="PROSITE" id="PS50011">
    <property type="entry name" value="PROTEIN_KINASE_DOM"/>
    <property type="match status" value="1"/>
</dbReference>
<evidence type="ECO:0000256" key="1">
    <source>
        <dbReference type="ARBA" id="ARBA00022741"/>
    </source>
</evidence>
<accession>A0A6A6H2B6</accession>
<gene>
    <name evidence="4" type="ORF">EV356DRAFT_273064</name>
</gene>
<dbReference type="SMART" id="SM00220">
    <property type="entry name" value="S_TKc"/>
    <property type="match status" value="1"/>
</dbReference>
<dbReference type="PANTHER" id="PTHR44329:SF298">
    <property type="entry name" value="MIXED LINEAGE KINASE DOMAIN-LIKE PROTEIN"/>
    <property type="match status" value="1"/>
</dbReference>
<dbReference type="SUPFAM" id="SSF56112">
    <property type="entry name" value="Protein kinase-like (PK-like)"/>
    <property type="match status" value="1"/>
</dbReference>
<keyword evidence="4" id="KW-0808">Transferase</keyword>
<dbReference type="InterPro" id="IPR011009">
    <property type="entry name" value="Kinase-like_dom_sf"/>
</dbReference>
<dbReference type="InterPro" id="IPR008271">
    <property type="entry name" value="Ser/Thr_kinase_AS"/>
</dbReference>
<keyword evidence="1" id="KW-0547">Nucleotide-binding</keyword>
<dbReference type="GO" id="GO:0004674">
    <property type="term" value="F:protein serine/threonine kinase activity"/>
    <property type="evidence" value="ECO:0007669"/>
    <property type="project" value="TreeGrafter"/>
</dbReference>
<evidence type="ECO:0000259" key="3">
    <source>
        <dbReference type="PROSITE" id="PS50011"/>
    </source>
</evidence>
<dbReference type="OrthoDB" id="626167at2759"/>
<name>A0A6A6H2B6_VIRVR</name>
<keyword evidence="5" id="KW-1185">Reference proteome</keyword>
<dbReference type="PANTHER" id="PTHR44329">
    <property type="entry name" value="SERINE/THREONINE-PROTEIN KINASE TNNI3K-RELATED"/>
    <property type="match status" value="1"/>
</dbReference>
<evidence type="ECO:0000256" key="2">
    <source>
        <dbReference type="ARBA" id="ARBA00022840"/>
    </source>
</evidence>
<proteinExistence type="predicted"/>
<evidence type="ECO:0000313" key="4">
    <source>
        <dbReference type="EMBL" id="KAF2232017.1"/>
    </source>
</evidence>
<dbReference type="InterPro" id="IPR051681">
    <property type="entry name" value="Ser/Thr_Kinases-Pseudokinases"/>
</dbReference>
<dbReference type="PROSITE" id="PS00108">
    <property type="entry name" value="PROTEIN_KINASE_ST"/>
    <property type="match status" value="1"/>
</dbReference>
<reference evidence="4" key="1">
    <citation type="journal article" date="2020" name="Stud. Mycol.">
        <title>101 Dothideomycetes genomes: a test case for predicting lifestyles and emergence of pathogens.</title>
        <authorList>
            <person name="Haridas S."/>
            <person name="Albert R."/>
            <person name="Binder M."/>
            <person name="Bloem J."/>
            <person name="Labutti K."/>
            <person name="Salamov A."/>
            <person name="Andreopoulos B."/>
            <person name="Baker S."/>
            <person name="Barry K."/>
            <person name="Bills G."/>
            <person name="Bluhm B."/>
            <person name="Cannon C."/>
            <person name="Castanera R."/>
            <person name="Culley D."/>
            <person name="Daum C."/>
            <person name="Ezra D."/>
            <person name="Gonzalez J."/>
            <person name="Henrissat B."/>
            <person name="Kuo A."/>
            <person name="Liang C."/>
            <person name="Lipzen A."/>
            <person name="Lutzoni F."/>
            <person name="Magnuson J."/>
            <person name="Mondo S."/>
            <person name="Nolan M."/>
            <person name="Ohm R."/>
            <person name="Pangilinan J."/>
            <person name="Park H.-J."/>
            <person name="Ramirez L."/>
            <person name="Alfaro M."/>
            <person name="Sun H."/>
            <person name="Tritt A."/>
            <person name="Yoshinaga Y."/>
            <person name="Zwiers L.-H."/>
            <person name="Turgeon B."/>
            <person name="Goodwin S."/>
            <person name="Spatafora J."/>
            <person name="Crous P."/>
            <person name="Grigoriev I."/>
        </authorList>
    </citation>
    <scope>NUCLEOTIDE SEQUENCE</scope>
    <source>
        <strain evidence="4">Tuck. ex Michener</strain>
    </source>
</reference>